<dbReference type="AlphaFoldDB" id="I3VZI2"/>
<sequence length="62" mass="7584">MFTKSPKQKRRDALSKLINRGYRYVLLNEDKVFMAFWYEREAIPYKRRGMVLRSITELINEI</sequence>
<evidence type="ECO:0000313" key="1">
    <source>
        <dbReference type="EMBL" id="AFK88759.1"/>
    </source>
</evidence>
<reference evidence="1" key="1">
    <citation type="submission" date="2012-01" db="EMBL/GenBank/DDBJ databases">
        <authorList>
            <person name="Summers A.O."/>
            <person name="Wireman J."/>
        </authorList>
    </citation>
    <scope>NUCLEOTIDE SEQUENCE</scope>
    <source>
        <strain evidence="1">96A-29192</strain>
        <plasmid evidence="1">p96A29192-65</plasmid>
    </source>
</reference>
<accession>I3VZI2</accession>
<name>I3VZI2_9ENTR</name>
<geneLocation type="plasmid" evidence="1">
    <name>p96A29192-65</name>
</geneLocation>
<dbReference type="EMBL" id="JQ418521">
    <property type="protein sequence ID" value="AFK88759.1"/>
    <property type="molecule type" value="Genomic_DNA"/>
</dbReference>
<protein>
    <submittedName>
        <fullName evidence="1">Uncharacterized protein</fullName>
    </submittedName>
</protein>
<proteinExistence type="predicted"/>
<keyword evidence="1" id="KW-0614">Plasmid</keyword>
<organism evidence="1">
    <name type="scientific">Salmonella sp. 96A-29192</name>
    <dbReference type="NCBI Taxonomy" id="1179814"/>
    <lineage>
        <taxon>Bacteria</taxon>
        <taxon>Pseudomonadati</taxon>
        <taxon>Pseudomonadota</taxon>
        <taxon>Gammaproteobacteria</taxon>
        <taxon>Enterobacterales</taxon>
        <taxon>Enterobacteriaceae</taxon>
        <taxon>Salmonella</taxon>
    </lineage>
</organism>